<dbReference type="KEGG" id="rlc:K227x_46470"/>
<evidence type="ECO:0000313" key="3">
    <source>
        <dbReference type="EMBL" id="QDT06238.1"/>
    </source>
</evidence>
<dbReference type="SUPFAM" id="SSF51735">
    <property type="entry name" value="NAD(P)-binding Rossmann-fold domains"/>
    <property type="match status" value="1"/>
</dbReference>
<reference evidence="3 4" key="1">
    <citation type="submission" date="2019-02" db="EMBL/GenBank/DDBJ databases">
        <title>Deep-cultivation of Planctomycetes and their phenomic and genomic characterization uncovers novel biology.</title>
        <authorList>
            <person name="Wiegand S."/>
            <person name="Jogler M."/>
            <person name="Boedeker C."/>
            <person name="Pinto D."/>
            <person name="Vollmers J."/>
            <person name="Rivas-Marin E."/>
            <person name="Kohn T."/>
            <person name="Peeters S.H."/>
            <person name="Heuer A."/>
            <person name="Rast P."/>
            <person name="Oberbeckmann S."/>
            <person name="Bunk B."/>
            <person name="Jeske O."/>
            <person name="Meyerdierks A."/>
            <person name="Storesund J.E."/>
            <person name="Kallscheuer N."/>
            <person name="Luecker S."/>
            <person name="Lage O.M."/>
            <person name="Pohl T."/>
            <person name="Merkel B.J."/>
            <person name="Hornburger P."/>
            <person name="Mueller R.-W."/>
            <person name="Bruemmer F."/>
            <person name="Labrenz M."/>
            <person name="Spormann A.M."/>
            <person name="Op den Camp H."/>
            <person name="Overmann J."/>
            <person name="Amann R."/>
            <person name="Jetten M.S.M."/>
            <person name="Mascher T."/>
            <person name="Medema M.H."/>
            <person name="Devos D.P."/>
            <person name="Kaster A.-K."/>
            <person name="Ovreas L."/>
            <person name="Rohde M."/>
            <person name="Galperin M.Y."/>
            <person name="Jogler C."/>
        </authorList>
    </citation>
    <scope>NUCLEOTIDE SEQUENCE [LARGE SCALE GENOMIC DNA]</scope>
    <source>
        <strain evidence="3 4">K22_7</strain>
    </source>
</reference>
<dbReference type="AlphaFoldDB" id="A0A517NGM9"/>
<dbReference type="GO" id="GO:0050112">
    <property type="term" value="F:inositol 2-dehydrogenase (NAD+) activity"/>
    <property type="evidence" value="ECO:0007669"/>
    <property type="project" value="UniProtKB-EC"/>
</dbReference>
<dbReference type="InterPro" id="IPR000683">
    <property type="entry name" value="Gfo/Idh/MocA-like_OxRdtase_N"/>
</dbReference>
<dbReference type="OrthoDB" id="9795543at2"/>
<evidence type="ECO:0000313" key="4">
    <source>
        <dbReference type="Proteomes" id="UP000318538"/>
    </source>
</evidence>
<dbReference type="GO" id="GO:0000166">
    <property type="term" value="F:nucleotide binding"/>
    <property type="evidence" value="ECO:0007669"/>
    <property type="project" value="InterPro"/>
</dbReference>
<dbReference type="PANTHER" id="PTHR43708">
    <property type="entry name" value="CONSERVED EXPRESSED OXIDOREDUCTASE (EUROFUNG)"/>
    <property type="match status" value="1"/>
</dbReference>
<evidence type="ECO:0000259" key="2">
    <source>
        <dbReference type="Pfam" id="PF22725"/>
    </source>
</evidence>
<dbReference type="RefSeq" id="WP_145172746.1">
    <property type="nucleotide sequence ID" value="NZ_CP036525.1"/>
</dbReference>
<feature type="domain" description="GFO/IDH/MocA-like oxidoreductase" evidence="2">
    <location>
        <begin position="131"/>
        <end position="240"/>
    </location>
</feature>
<keyword evidence="3" id="KW-0560">Oxidoreductase</keyword>
<dbReference type="PANTHER" id="PTHR43708:SF8">
    <property type="entry name" value="OXIDOREDUCTASE"/>
    <property type="match status" value="1"/>
</dbReference>
<feature type="domain" description="Gfo/Idh/MocA-like oxidoreductase N-terminal" evidence="1">
    <location>
        <begin position="5"/>
        <end position="121"/>
    </location>
</feature>
<dbReference type="Gene3D" id="3.30.360.10">
    <property type="entry name" value="Dihydrodipicolinate Reductase, domain 2"/>
    <property type="match status" value="1"/>
</dbReference>
<dbReference type="Pfam" id="PF01408">
    <property type="entry name" value="GFO_IDH_MocA"/>
    <property type="match status" value="1"/>
</dbReference>
<dbReference type="Pfam" id="PF22725">
    <property type="entry name" value="GFO_IDH_MocA_C3"/>
    <property type="match status" value="1"/>
</dbReference>
<proteinExistence type="predicted"/>
<sequence length="351" mass="39627">MTKLRGAVIGAGYFSHFHYDAWSRIDGVEMVACCDIDAGRGNSVSAQYKIPQAFTDHREMLEQCEVDFVDIITRPDTHLGIVTDVAKKGLPMICQKPLAPSFDEAKAIVETALRSRVRLMVHENFRFQPWYREIKRMLDAGTIGHRLHTISHRNRAGDGHGDDAYLARQPYFQTMKRFLIHEAGIHTIDTFRYLGGEIRRVWCVTRKLNHVIAGEDTAIAIMEFEEGGLGHYDANRYNESLAENPRYTFGEVMVEADKGTIRLYDDGRLTIQMLGKAERDHPYSPSTAGFAGDCVLATQQHFVNSLASDKPFETDGASYLRSLAVQEAMYRSADSGQWEQPAVSQSIDRWG</sequence>
<dbReference type="InterPro" id="IPR051317">
    <property type="entry name" value="Gfo/Idh/MocA_oxidoreduct"/>
</dbReference>
<dbReference type="EMBL" id="CP036525">
    <property type="protein sequence ID" value="QDT06238.1"/>
    <property type="molecule type" value="Genomic_DNA"/>
</dbReference>
<dbReference type="Proteomes" id="UP000318538">
    <property type="component" value="Chromosome"/>
</dbReference>
<organism evidence="3 4">
    <name type="scientific">Rubripirellula lacrimiformis</name>
    <dbReference type="NCBI Taxonomy" id="1930273"/>
    <lineage>
        <taxon>Bacteria</taxon>
        <taxon>Pseudomonadati</taxon>
        <taxon>Planctomycetota</taxon>
        <taxon>Planctomycetia</taxon>
        <taxon>Pirellulales</taxon>
        <taxon>Pirellulaceae</taxon>
        <taxon>Rubripirellula</taxon>
    </lineage>
</organism>
<name>A0A517NGM9_9BACT</name>
<evidence type="ECO:0000259" key="1">
    <source>
        <dbReference type="Pfam" id="PF01408"/>
    </source>
</evidence>
<dbReference type="SUPFAM" id="SSF55347">
    <property type="entry name" value="Glyceraldehyde-3-phosphate dehydrogenase-like, C-terminal domain"/>
    <property type="match status" value="1"/>
</dbReference>
<dbReference type="EC" id="1.1.1.18" evidence="3"/>
<dbReference type="InterPro" id="IPR055170">
    <property type="entry name" value="GFO_IDH_MocA-like_dom"/>
</dbReference>
<keyword evidence="4" id="KW-1185">Reference proteome</keyword>
<accession>A0A517NGM9</accession>
<protein>
    <submittedName>
        <fullName evidence="3">Inositol 2-dehydrogenase</fullName>
        <ecNumber evidence="3">1.1.1.18</ecNumber>
    </submittedName>
</protein>
<dbReference type="Gene3D" id="3.40.50.720">
    <property type="entry name" value="NAD(P)-binding Rossmann-like Domain"/>
    <property type="match status" value="1"/>
</dbReference>
<dbReference type="InterPro" id="IPR036291">
    <property type="entry name" value="NAD(P)-bd_dom_sf"/>
</dbReference>
<gene>
    <name evidence="3" type="primary">iolG_15</name>
    <name evidence="3" type="ORF">K227x_46470</name>
</gene>